<dbReference type="EMBL" id="CM001218">
    <property type="protein sequence ID" value="AES66180.2"/>
    <property type="molecule type" value="Genomic_DNA"/>
</dbReference>
<evidence type="ECO:0000313" key="6">
    <source>
        <dbReference type="Proteomes" id="UP000002051"/>
    </source>
</evidence>
<dbReference type="MEROPS" id="C14.033"/>
<dbReference type="PANTHER" id="PTHR48104">
    <property type="entry name" value="METACASPASE-4"/>
    <property type="match status" value="1"/>
</dbReference>
<keyword evidence="6" id="KW-1185">Reference proteome</keyword>
<dbReference type="SUPFAM" id="SSF52129">
    <property type="entry name" value="Caspase-like"/>
    <property type="match status" value="1"/>
</dbReference>
<dbReference type="EnsemblPlants" id="AES66180">
    <property type="protein sequence ID" value="AES66180"/>
    <property type="gene ID" value="MTR_2g063570"/>
</dbReference>
<dbReference type="Pfam" id="PF00656">
    <property type="entry name" value="Peptidase_C14"/>
    <property type="match status" value="1"/>
</dbReference>
<reference evidence="3 6" key="1">
    <citation type="journal article" date="2011" name="Nature">
        <title>The Medicago genome provides insight into the evolution of rhizobial symbioses.</title>
        <authorList>
            <person name="Young N.D."/>
            <person name="Debelle F."/>
            <person name="Oldroyd G.E."/>
            <person name="Geurts R."/>
            <person name="Cannon S.B."/>
            <person name="Udvardi M.K."/>
            <person name="Benedito V.A."/>
            <person name="Mayer K.F."/>
            <person name="Gouzy J."/>
            <person name="Schoof H."/>
            <person name="Van de Peer Y."/>
            <person name="Proost S."/>
            <person name="Cook D.R."/>
            <person name="Meyers B.C."/>
            <person name="Spannagl M."/>
            <person name="Cheung F."/>
            <person name="De Mita S."/>
            <person name="Krishnakumar V."/>
            <person name="Gundlach H."/>
            <person name="Zhou S."/>
            <person name="Mudge J."/>
            <person name="Bharti A.K."/>
            <person name="Murray J.D."/>
            <person name="Naoumkina M.A."/>
            <person name="Rosen B."/>
            <person name="Silverstein K.A."/>
            <person name="Tang H."/>
            <person name="Rombauts S."/>
            <person name="Zhao P.X."/>
            <person name="Zhou P."/>
            <person name="Barbe V."/>
            <person name="Bardou P."/>
            <person name="Bechner M."/>
            <person name="Bellec A."/>
            <person name="Berger A."/>
            <person name="Berges H."/>
            <person name="Bidwell S."/>
            <person name="Bisseling T."/>
            <person name="Choisne N."/>
            <person name="Couloux A."/>
            <person name="Denny R."/>
            <person name="Deshpande S."/>
            <person name="Dai X."/>
            <person name="Doyle J.J."/>
            <person name="Dudez A.M."/>
            <person name="Farmer A.D."/>
            <person name="Fouteau S."/>
            <person name="Franken C."/>
            <person name="Gibelin C."/>
            <person name="Gish J."/>
            <person name="Goldstein S."/>
            <person name="Gonzalez A.J."/>
            <person name="Green P.J."/>
            <person name="Hallab A."/>
            <person name="Hartog M."/>
            <person name="Hua A."/>
            <person name="Humphray S.J."/>
            <person name="Jeong D.H."/>
            <person name="Jing Y."/>
            <person name="Jocker A."/>
            <person name="Kenton S.M."/>
            <person name="Kim D.J."/>
            <person name="Klee K."/>
            <person name="Lai H."/>
            <person name="Lang C."/>
            <person name="Lin S."/>
            <person name="Macmil S.L."/>
            <person name="Magdelenat G."/>
            <person name="Matthews L."/>
            <person name="McCorrison J."/>
            <person name="Monaghan E.L."/>
            <person name="Mun J.H."/>
            <person name="Najar F.Z."/>
            <person name="Nicholson C."/>
            <person name="Noirot C."/>
            <person name="O'Bleness M."/>
            <person name="Paule C.R."/>
            <person name="Poulain J."/>
            <person name="Prion F."/>
            <person name="Qin B."/>
            <person name="Qu C."/>
            <person name="Retzel E.F."/>
            <person name="Riddle C."/>
            <person name="Sallet E."/>
            <person name="Samain S."/>
            <person name="Samson N."/>
            <person name="Sanders I."/>
            <person name="Saurat O."/>
            <person name="Scarpelli C."/>
            <person name="Schiex T."/>
            <person name="Segurens B."/>
            <person name="Severin A.J."/>
            <person name="Sherrier D.J."/>
            <person name="Shi R."/>
            <person name="Sims S."/>
            <person name="Singer S.R."/>
            <person name="Sinharoy S."/>
            <person name="Sterck L."/>
            <person name="Viollet A."/>
            <person name="Wang B.B."/>
            <person name="Wang K."/>
            <person name="Wang M."/>
            <person name="Wang X."/>
            <person name="Warfsmann J."/>
            <person name="Weissenbach J."/>
            <person name="White D.D."/>
            <person name="White J.D."/>
            <person name="Wiley G.B."/>
            <person name="Wincker P."/>
            <person name="Xing Y."/>
            <person name="Yang L."/>
            <person name="Yao Z."/>
            <person name="Ying F."/>
            <person name="Zhai J."/>
            <person name="Zhou L."/>
            <person name="Zuber A."/>
            <person name="Denarie J."/>
            <person name="Dixon R.A."/>
            <person name="May G.D."/>
            <person name="Schwartz D.C."/>
            <person name="Rogers J."/>
            <person name="Quetier F."/>
            <person name="Town C.D."/>
            <person name="Roe B.A."/>
        </authorList>
    </citation>
    <scope>NUCLEOTIDE SEQUENCE [LARGE SCALE GENOMIC DNA]</scope>
    <source>
        <strain evidence="3">A17</strain>
        <strain evidence="5 6">cv. Jemalong A17</strain>
    </source>
</reference>
<dbReference type="KEGG" id="mtr:11419585"/>
<dbReference type="Proteomes" id="UP000265566">
    <property type="component" value="Chromosome 2"/>
</dbReference>
<dbReference type="GO" id="GO:0006508">
    <property type="term" value="P:proteolysis"/>
    <property type="evidence" value="ECO:0000318"/>
    <property type="project" value="GO_Central"/>
</dbReference>
<dbReference type="eggNOG" id="KOG1546">
    <property type="taxonomic scope" value="Eukaryota"/>
</dbReference>
<feature type="domain" description="Peptidase C14 caspase" evidence="2">
    <location>
        <begin position="6"/>
        <end position="392"/>
    </location>
</feature>
<evidence type="ECO:0000256" key="1">
    <source>
        <dbReference type="ARBA" id="ARBA00009005"/>
    </source>
</evidence>
<dbReference type="Proteomes" id="UP000002051">
    <property type="component" value="Chromosome 2"/>
</dbReference>
<reference evidence="3 6" key="2">
    <citation type="journal article" date="2014" name="BMC Genomics">
        <title>An improved genome release (version Mt4.0) for the model legume Medicago truncatula.</title>
        <authorList>
            <person name="Tang H."/>
            <person name="Krishnakumar V."/>
            <person name="Bidwell S."/>
            <person name="Rosen B."/>
            <person name="Chan A."/>
            <person name="Zhou S."/>
            <person name="Gentzbittel L."/>
            <person name="Childs K.L."/>
            <person name="Yandell M."/>
            <person name="Gundlach H."/>
            <person name="Mayer K.F."/>
            <person name="Schwartz D.C."/>
            <person name="Town C.D."/>
        </authorList>
    </citation>
    <scope>GENOME REANNOTATION</scope>
    <source>
        <strain evidence="5 6">cv. Jemalong A17</strain>
    </source>
</reference>
<dbReference type="HOGENOM" id="CLU_029389_4_1_1"/>
<dbReference type="GO" id="GO:0005737">
    <property type="term" value="C:cytoplasm"/>
    <property type="evidence" value="ECO:0000318"/>
    <property type="project" value="GO_Central"/>
</dbReference>
<evidence type="ECO:0000259" key="2">
    <source>
        <dbReference type="Pfam" id="PF00656"/>
    </source>
</evidence>
<comment type="similarity">
    <text evidence="1">Belongs to the peptidase C14B family.</text>
</comment>
<keyword evidence="3" id="KW-0378">Hydrolase</keyword>
<dbReference type="EMBL" id="PSQE01000002">
    <property type="protein sequence ID" value="RHN74382.1"/>
    <property type="molecule type" value="Genomic_DNA"/>
</dbReference>
<gene>
    <name evidence="5" type="primary">11419585</name>
    <name evidence="3" type="ordered locus">MTR_2g063570</name>
    <name evidence="4" type="ORF">MtrunA17_Chr2g0309701</name>
</gene>
<dbReference type="GO" id="GO:0004197">
    <property type="term" value="F:cysteine-type endopeptidase activity"/>
    <property type="evidence" value="ECO:0000318"/>
    <property type="project" value="GO_Central"/>
</dbReference>
<dbReference type="InterPro" id="IPR050452">
    <property type="entry name" value="Metacaspase"/>
</dbReference>
<dbReference type="InterPro" id="IPR029030">
    <property type="entry name" value="Caspase-like_dom_sf"/>
</dbReference>
<dbReference type="Gramene" id="rna10438">
    <property type="protein sequence ID" value="RHN74382.1"/>
    <property type="gene ID" value="gene10438"/>
</dbReference>
<dbReference type="PANTHER" id="PTHR48104:SF30">
    <property type="entry name" value="METACASPASE-1"/>
    <property type="match status" value="1"/>
</dbReference>
<organism evidence="3 6">
    <name type="scientific">Medicago truncatula</name>
    <name type="common">Barrel medic</name>
    <name type="synonym">Medicago tribuloides</name>
    <dbReference type="NCBI Taxonomy" id="3880"/>
    <lineage>
        <taxon>Eukaryota</taxon>
        <taxon>Viridiplantae</taxon>
        <taxon>Streptophyta</taxon>
        <taxon>Embryophyta</taxon>
        <taxon>Tracheophyta</taxon>
        <taxon>Spermatophyta</taxon>
        <taxon>Magnoliopsida</taxon>
        <taxon>eudicotyledons</taxon>
        <taxon>Gunneridae</taxon>
        <taxon>Pentapetalae</taxon>
        <taxon>rosids</taxon>
        <taxon>fabids</taxon>
        <taxon>Fabales</taxon>
        <taxon>Fabaceae</taxon>
        <taxon>Papilionoideae</taxon>
        <taxon>50 kb inversion clade</taxon>
        <taxon>NPAAA clade</taxon>
        <taxon>Hologalegina</taxon>
        <taxon>IRL clade</taxon>
        <taxon>Trifolieae</taxon>
        <taxon>Medicago</taxon>
    </lineage>
</organism>
<evidence type="ECO:0000313" key="4">
    <source>
        <dbReference type="EMBL" id="RHN74382.1"/>
    </source>
</evidence>
<sequence length="401" mass="44066">MREMAKKAVLIGCNYPGTKAELKGCINDVWRMHKCLIHKYGFSDKDITVLIDTDHSYTQPTGKNIRSAMSRLVRSAQPGDVFFVHYSGHGTRLPAETGEDDDTGYDECIVPTDMNLITDEDFRDFVEKVPKSCRITIVSDSCHSGGLIESAKEQIGDSTKEGGQNSSPGFKNFLPRAVDTEIPSELCHQYKSGIGEKDVELHHVNHRYVKNRSLSLSTLIDILKQKTGKDDIEIGKLRPTLFDIFGEDASPKVKNFIKFVLNKLQGGESGGHSGILGLVSNLAQGLLEYKLHDSDEEYENPVKSAPETYAISTKSDIVDGGILLSGCQTDQTSADASPNGNSEEAYGAFSNAIQAIIAEKDGVVTNREVILKARKKLHRQGYSQKPGLYCSDNHVDASFIC</sequence>
<name>G7IGU0_MEDTR</name>
<reference evidence="5" key="3">
    <citation type="submission" date="2015-04" db="UniProtKB">
        <authorList>
            <consortium name="EnsemblPlants"/>
        </authorList>
    </citation>
    <scope>IDENTIFICATION</scope>
    <source>
        <strain evidence="5">cv. Jemalong A17</strain>
    </source>
</reference>
<reference evidence="4" key="4">
    <citation type="journal article" date="2018" name="Nat. Plants">
        <title>Whole-genome landscape of Medicago truncatula symbiotic genes.</title>
        <authorList>
            <person name="Pecrix Y."/>
            <person name="Gamas P."/>
            <person name="Carrere S."/>
        </authorList>
    </citation>
    <scope>NUCLEOTIDE SEQUENCE</scope>
    <source>
        <tissue evidence="4">Leaves</tissue>
    </source>
</reference>
<keyword evidence="3" id="KW-0645">Protease</keyword>
<dbReference type="Gene3D" id="3.40.50.12660">
    <property type="match status" value="2"/>
</dbReference>
<proteinExistence type="inferred from homology"/>
<dbReference type="InterPro" id="IPR011600">
    <property type="entry name" value="Pept_C14_caspase"/>
</dbReference>
<accession>G7IGU0</accession>
<dbReference type="OrthoDB" id="3223806at2759"/>
<protein>
    <submittedName>
        <fullName evidence="3">ICE-like protease (Caspase) p20 domain protein</fullName>
    </submittedName>
    <submittedName>
        <fullName evidence="4">Putative Caspase-like domain-containing protein</fullName>
    </submittedName>
</protein>
<dbReference type="AlphaFoldDB" id="G7IGU0"/>
<evidence type="ECO:0000313" key="5">
    <source>
        <dbReference type="EnsemblPlants" id="AES66180"/>
    </source>
</evidence>
<dbReference type="PaxDb" id="3880-AES66180"/>
<evidence type="ECO:0000313" key="3">
    <source>
        <dbReference type="EMBL" id="AES66180.2"/>
    </source>
</evidence>